<dbReference type="PANTHER" id="PTHR23080:SF144">
    <property type="entry name" value="SPINDLE AND KINETOCHORE ASSOCIATED COMPLEX SUBUNIT 3"/>
    <property type="match status" value="1"/>
</dbReference>
<evidence type="ECO:0000256" key="1">
    <source>
        <dbReference type="ARBA" id="ARBA00001968"/>
    </source>
</evidence>
<dbReference type="Proteomes" id="UP001153954">
    <property type="component" value="Unassembled WGS sequence"/>
</dbReference>
<dbReference type="PANTHER" id="PTHR23080">
    <property type="entry name" value="THAP DOMAIN PROTEIN"/>
    <property type="match status" value="1"/>
</dbReference>
<keyword evidence="5" id="KW-1185">Reference proteome</keyword>
<evidence type="ECO:0000313" key="5">
    <source>
        <dbReference type="Proteomes" id="UP001153954"/>
    </source>
</evidence>
<accession>A0AAU9UZQ3</accession>
<organism evidence="4 5">
    <name type="scientific">Euphydryas editha</name>
    <name type="common">Edith's checkerspot</name>
    <dbReference type="NCBI Taxonomy" id="104508"/>
    <lineage>
        <taxon>Eukaryota</taxon>
        <taxon>Metazoa</taxon>
        <taxon>Ecdysozoa</taxon>
        <taxon>Arthropoda</taxon>
        <taxon>Hexapoda</taxon>
        <taxon>Insecta</taxon>
        <taxon>Pterygota</taxon>
        <taxon>Neoptera</taxon>
        <taxon>Endopterygota</taxon>
        <taxon>Lepidoptera</taxon>
        <taxon>Glossata</taxon>
        <taxon>Ditrysia</taxon>
        <taxon>Papilionoidea</taxon>
        <taxon>Nymphalidae</taxon>
        <taxon>Nymphalinae</taxon>
        <taxon>Euphydryas</taxon>
    </lineage>
</organism>
<proteinExistence type="predicted"/>
<reference evidence="4" key="1">
    <citation type="submission" date="2022-03" db="EMBL/GenBank/DDBJ databases">
        <authorList>
            <person name="Tunstrom K."/>
        </authorList>
    </citation>
    <scope>NUCLEOTIDE SEQUENCE</scope>
</reference>
<name>A0AAU9UZQ3_EUPED</name>
<gene>
    <name evidence="4" type="ORF">EEDITHA_LOCUS17920</name>
</gene>
<evidence type="ECO:0000259" key="3">
    <source>
        <dbReference type="Pfam" id="PF13359"/>
    </source>
</evidence>
<keyword evidence="2" id="KW-0479">Metal-binding</keyword>
<dbReference type="GO" id="GO:0046872">
    <property type="term" value="F:metal ion binding"/>
    <property type="evidence" value="ECO:0007669"/>
    <property type="project" value="UniProtKB-KW"/>
</dbReference>
<evidence type="ECO:0000313" key="4">
    <source>
        <dbReference type="EMBL" id="CAH2103401.1"/>
    </source>
</evidence>
<feature type="domain" description="DDE Tnp4" evidence="3">
    <location>
        <begin position="179"/>
        <end position="218"/>
    </location>
</feature>
<comment type="caution">
    <text evidence="4">The sequence shown here is derived from an EMBL/GenBank/DDBJ whole genome shotgun (WGS) entry which is preliminary data.</text>
</comment>
<protein>
    <recommendedName>
        <fullName evidence="3">DDE Tnp4 domain-containing protein</fullName>
    </recommendedName>
</protein>
<dbReference type="Pfam" id="PF13359">
    <property type="entry name" value="DDE_Tnp_4"/>
    <property type="match status" value="1"/>
</dbReference>
<sequence length="218" mass="24934">MPSASKIHRKLLVDRSDSDTSLCSQSIYQQSSHSVQSLELKSLSEGRSLNEEEVILEKNNIEAKQALDNICKKIKAKPRLYIEISNNCYFFFNLIENNTNISIVNILLCLKKIRLKTTFSELSDQFGISASYAGKIFRKCIPMISDVLETLIVKPDKIKIKRSLPIAFRHHYNKVNCIIDRFEIEIEKPSKSVNQALTWSEYKKGNTIKYLISSTPNG</sequence>
<comment type="cofactor">
    <cofactor evidence="1">
        <name>a divalent metal cation</name>
        <dbReference type="ChEBI" id="CHEBI:60240"/>
    </cofactor>
</comment>
<dbReference type="InterPro" id="IPR027806">
    <property type="entry name" value="HARBI1_dom"/>
</dbReference>
<evidence type="ECO:0000256" key="2">
    <source>
        <dbReference type="ARBA" id="ARBA00022723"/>
    </source>
</evidence>
<dbReference type="AlphaFoldDB" id="A0AAU9UZQ3"/>
<dbReference type="EMBL" id="CAKOGL010000026">
    <property type="protein sequence ID" value="CAH2103401.1"/>
    <property type="molecule type" value="Genomic_DNA"/>
</dbReference>